<dbReference type="RefSeq" id="WP_244698805.1">
    <property type="nucleotide sequence ID" value="NZ_BAAADN010000030.1"/>
</dbReference>
<evidence type="ECO:0000313" key="3">
    <source>
        <dbReference type="Proteomes" id="UP000830542"/>
    </source>
</evidence>
<reference evidence="2" key="2">
    <citation type="submission" date="2022-04" db="EMBL/GenBank/DDBJ databases">
        <title>Sequencing and genomic assembly of Halococcus dombrowskii.</title>
        <authorList>
            <person name="Lim S.W."/>
            <person name="MacLea K.S."/>
        </authorList>
    </citation>
    <scope>NUCLEOTIDE SEQUENCE</scope>
    <source>
        <strain evidence="2">H4</strain>
    </source>
</reference>
<dbReference type="GeneID" id="71761855"/>
<dbReference type="EMBL" id="BAAADN010000030">
    <property type="protein sequence ID" value="GAA0464040.1"/>
    <property type="molecule type" value="Genomic_DNA"/>
</dbReference>
<evidence type="ECO:0000313" key="1">
    <source>
        <dbReference type="EMBL" id="GAA0464040.1"/>
    </source>
</evidence>
<evidence type="ECO:0000313" key="4">
    <source>
        <dbReference type="Proteomes" id="UP001500962"/>
    </source>
</evidence>
<organism evidence="1 4">
    <name type="scientific">Halococcus dombrowskii</name>
    <dbReference type="NCBI Taxonomy" id="179637"/>
    <lineage>
        <taxon>Archaea</taxon>
        <taxon>Methanobacteriati</taxon>
        <taxon>Methanobacteriota</taxon>
        <taxon>Stenosarchaea group</taxon>
        <taxon>Halobacteria</taxon>
        <taxon>Halobacteriales</taxon>
        <taxon>Halococcaceae</taxon>
        <taxon>Halococcus</taxon>
    </lineage>
</organism>
<dbReference type="Proteomes" id="UP000830542">
    <property type="component" value="Chromosome"/>
</dbReference>
<accession>A0AAV3SGP2</accession>
<dbReference type="AlphaFoldDB" id="A0AAV3SGP2"/>
<reference evidence="1" key="1">
    <citation type="journal article" date="2014" name="Int. J. Syst. Evol. Microbiol.">
        <title>Complete genome sequence of Corynebacterium casei LMG S-19264T (=DSM 44701T), isolated from a smear-ripened cheese.</title>
        <authorList>
            <consortium name="US DOE Joint Genome Institute (JGI-PGF)"/>
            <person name="Walter F."/>
            <person name="Albersmeier A."/>
            <person name="Kalinowski J."/>
            <person name="Ruckert C."/>
        </authorList>
    </citation>
    <scope>NUCLEOTIDE SEQUENCE</scope>
    <source>
        <strain evidence="1">JCM 12289</strain>
    </source>
</reference>
<reference evidence="1" key="3">
    <citation type="submission" date="2023-12" db="EMBL/GenBank/DDBJ databases">
        <authorList>
            <person name="Sun Q."/>
            <person name="Inoue M."/>
        </authorList>
    </citation>
    <scope>NUCLEOTIDE SEQUENCE</scope>
    <source>
        <strain evidence="1">JCM 12289</strain>
    </source>
</reference>
<keyword evidence="3" id="KW-1185">Reference proteome</keyword>
<evidence type="ECO:0008006" key="5">
    <source>
        <dbReference type="Google" id="ProtNLM"/>
    </source>
</evidence>
<evidence type="ECO:0000313" key="2">
    <source>
        <dbReference type="EMBL" id="UOO93984.1"/>
    </source>
</evidence>
<protein>
    <recommendedName>
        <fullName evidence="5">TetR family transcriptional regulator</fullName>
    </recommendedName>
</protein>
<gene>
    <name evidence="1" type="ORF">GCM10008985_21110</name>
    <name evidence="2" type="ORF">MUK72_08365</name>
</gene>
<proteinExistence type="predicted"/>
<dbReference type="EMBL" id="CP095005">
    <property type="protein sequence ID" value="UOO93984.1"/>
    <property type="molecule type" value="Genomic_DNA"/>
</dbReference>
<name>A0AAV3SGP2_HALDO</name>
<dbReference type="KEGG" id="hdo:MUK72_08365"/>
<sequence>MTRAIRPRNTVGLDVSERRVIDTLDAVLLGMLWGLSDPTTEIELSLAV</sequence>
<dbReference type="Proteomes" id="UP001500962">
    <property type="component" value="Unassembled WGS sequence"/>
</dbReference>